<proteinExistence type="inferred from homology"/>
<feature type="domain" description="PIN" evidence="8">
    <location>
        <begin position="3"/>
        <end position="122"/>
    </location>
</feature>
<evidence type="ECO:0000313" key="10">
    <source>
        <dbReference type="Proteomes" id="UP000277007"/>
    </source>
</evidence>
<dbReference type="AlphaFoldDB" id="A0A431VB89"/>
<evidence type="ECO:0000256" key="6">
    <source>
        <dbReference type="ARBA" id="ARBA00022842"/>
    </source>
</evidence>
<evidence type="ECO:0000256" key="4">
    <source>
        <dbReference type="ARBA" id="ARBA00022723"/>
    </source>
</evidence>
<dbReference type="Proteomes" id="UP000277007">
    <property type="component" value="Unassembled WGS sequence"/>
</dbReference>
<evidence type="ECO:0000259" key="8">
    <source>
        <dbReference type="Pfam" id="PF01850"/>
    </source>
</evidence>
<dbReference type="GO" id="GO:0004518">
    <property type="term" value="F:nuclease activity"/>
    <property type="evidence" value="ECO:0007669"/>
    <property type="project" value="UniProtKB-KW"/>
</dbReference>
<keyword evidence="2" id="KW-1277">Toxin-antitoxin system</keyword>
<dbReference type="GO" id="GO:0046872">
    <property type="term" value="F:metal ion binding"/>
    <property type="evidence" value="ECO:0007669"/>
    <property type="project" value="UniProtKB-KW"/>
</dbReference>
<evidence type="ECO:0000256" key="3">
    <source>
        <dbReference type="ARBA" id="ARBA00022722"/>
    </source>
</evidence>
<reference evidence="9 10" key="1">
    <citation type="submission" date="2018-12" db="EMBL/GenBank/DDBJ databases">
        <authorList>
            <person name="Yang Y."/>
        </authorList>
    </citation>
    <scope>NUCLEOTIDE SEQUENCE [LARGE SCALE GENOMIC DNA]</scope>
    <source>
        <strain evidence="9 10">L-25-5w-1</strain>
    </source>
</reference>
<keyword evidence="6" id="KW-0460">Magnesium</keyword>
<dbReference type="OrthoDB" id="7188375at2"/>
<dbReference type="RefSeq" id="WP_126619751.1">
    <property type="nucleotide sequence ID" value="NZ_JBHUCY010000082.1"/>
</dbReference>
<dbReference type="Gene3D" id="3.40.50.1010">
    <property type="entry name" value="5'-nuclease"/>
    <property type="match status" value="1"/>
</dbReference>
<keyword evidence="4" id="KW-0479">Metal-binding</keyword>
<dbReference type="InterPro" id="IPR002716">
    <property type="entry name" value="PIN_dom"/>
</dbReference>
<gene>
    <name evidence="9" type="ORF">EJ903_22695</name>
</gene>
<dbReference type="CDD" id="cd18746">
    <property type="entry name" value="PIN_VapC4-5_FitB-like"/>
    <property type="match status" value="1"/>
</dbReference>
<dbReference type="InterPro" id="IPR029060">
    <property type="entry name" value="PIN-like_dom_sf"/>
</dbReference>
<comment type="caution">
    <text evidence="9">The sequence shown here is derived from an EMBL/GenBank/DDBJ whole genome shotgun (WGS) entry which is preliminary data.</text>
</comment>
<dbReference type="SUPFAM" id="SSF88723">
    <property type="entry name" value="PIN domain-like"/>
    <property type="match status" value="1"/>
</dbReference>
<evidence type="ECO:0000256" key="7">
    <source>
        <dbReference type="ARBA" id="ARBA00038093"/>
    </source>
</evidence>
<evidence type="ECO:0000256" key="5">
    <source>
        <dbReference type="ARBA" id="ARBA00022801"/>
    </source>
</evidence>
<dbReference type="EMBL" id="RXMA01000032">
    <property type="protein sequence ID" value="RTR15692.1"/>
    <property type="molecule type" value="Genomic_DNA"/>
</dbReference>
<comment type="cofactor">
    <cofactor evidence="1">
        <name>Mg(2+)</name>
        <dbReference type="ChEBI" id="CHEBI:18420"/>
    </cofactor>
</comment>
<dbReference type="GO" id="GO:0016787">
    <property type="term" value="F:hydrolase activity"/>
    <property type="evidence" value="ECO:0007669"/>
    <property type="project" value="UniProtKB-KW"/>
</dbReference>
<keyword evidence="10" id="KW-1185">Reference proteome</keyword>
<protein>
    <submittedName>
        <fullName evidence="9">Type II toxin-antitoxin system VapC family toxin</fullName>
    </submittedName>
</protein>
<dbReference type="PANTHER" id="PTHR33653">
    <property type="entry name" value="RIBONUCLEASE VAPC2"/>
    <property type="match status" value="1"/>
</dbReference>
<sequence length="138" mass="15043">MFLLDTNAISELRRPARANPGLLSWAGGVPPADLFISVITLFEIELGAGQVSRRDAAQGAVLRNWIDTQVMLAFRGRILPVNADVAQRCATLHVPDPRPQGDSLIAATALVHRLIVVTRNVRDFEPMGVPLLNPWSNS</sequence>
<comment type="similarity">
    <text evidence="7">Belongs to the PINc/VapC protein family.</text>
</comment>
<evidence type="ECO:0000256" key="1">
    <source>
        <dbReference type="ARBA" id="ARBA00001946"/>
    </source>
</evidence>
<evidence type="ECO:0000313" key="9">
    <source>
        <dbReference type="EMBL" id="RTR15692.1"/>
    </source>
</evidence>
<keyword evidence="5" id="KW-0378">Hydrolase</keyword>
<dbReference type="PANTHER" id="PTHR33653:SF1">
    <property type="entry name" value="RIBONUCLEASE VAPC2"/>
    <property type="match status" value="1"/>
</dbReference>
<dbReference type="InterPro" id="IPR050556">
    <property type="entry name" value="Type_II_TA_system_RNase"/>
</dbReference>
<evidence type="ECO:0000256" key="2">
    <source>
        <dbReference type="ARBA" id="ARBA00022649"/>
    </source>
</evidence>
<organism evidence="9 10">
    <name type="scientific">Azospirillum griseum</name>
    <dbReference type="NCBI Taxonomy" id="2496639"/>
    <lineage>
        <taxon>Bacteria</taxon>
        <taxon>Pseudomonadati</taxon>
        <taxon>Pseudomonadota</taxon>
        <taxon>Alphaproteobacteria</taxon>
        <taxon>Rhodospirillales</taxon>
        <taxon>Azospirillaceae</taxon>
        <taxon>Azospirillum</taxon>
    </lineage>
</organism>
<keyword evidence="3" id="KW-0540">Nuclease</keyword>
<dbReference type="Pfam" id="PF01850">
    <property type="entry name" value="PIN"/>
    <property type="match status" value="1"/>
</dbReference>
<accession>A0A431VB89</accession>
<name>A0A431VB89_9PROT</name>